<proteinExistence type="predicted"/>
<name>A0A8H3GSL2_9AGAM</name>
<accession>A0A8H3GSL2</accession>
<dbReference type="SUPFAM" id="SSF52047">
    <property type="entry name" value="RNI-like"/>
    <property type="match status" value="1"/>
</dbReference>
<feature type="domain" description="F-box" evidence="1">
    <location>
        <begin position="78"/>
        <end position="128"/>
    </location>
</feature>
<protein>
    <recommendedName>
        <fullName evidence="1">F-box domain-containing protein</fullName>
    </recommendedName>
</protein>
<dbReference type="InterPro" id="IPR036047">
    <property type="entry name" value="F-box-like_dom_sf"/>
</dbReference>
<dbReference type="AlphaFoldDB" id="A0A8H3GSL2"/>
<dbReference type="InterPro" id="IPR001810">
    <property type="entry name" value="F-box_dom"/>
</dbReference>
<dbReference type="PROSITE" id="PS50181">
    <property type="entry name" value="FBOX"/>
    <property type="match status" value="1"/>
</dbReference>
<evidence type="ECO:0000313" key="3">
    <source>
        <dbReference type="Proteomes" id="UP000663846"/>
    </source>
</evidence>
<gene>
    <name evidence="2" type="ORF">RDB_LOCUS175218</name>
</gene>
<dbReference type="Pfam" id="PF12937">
    <property type="entry name" value="F-box-like"/>
    <property type="match status" value="1"/>
</dbReference>
<dbReference type="SUPFAM" id="SSF81383">
    <property type="entry name" value="F-box domain"/>
    <property type="match status" value="1"/>
</dbReference>
<sequence length="538" mass="60771">MIDELRNASNRLRAALDHYVRICSQVQDVCLQGLAPQSITSDYIEQVDRELGLIESYDVKMQLAKTAIKVTRNYAFNTVPINRFPTEILGRIFQIARDVEPRCVDQVALVCSRWRTISLGIPSLWSRIDLHPSLCKSFYPSLNRAQAHISRSSKLSLDIHISAALEAEPPREGYYEKPMVDLCALAAPRMGSLDLDLLGFHLNDLANNTYPAIASLFLHCTPGLFTKIVTFCEDYGFFVSDREQTNTGTWTMRIPAEHSHLEAVLASVTVMNLTGLYPPWTSRAYHGLVELRLIGSPGGPDSITEWQLINILKSSPGLRILMTNINITSRIPENLDVLVSLPDLEMLHVDSEVVSEACHLELVRFLAPGPRPLDFTMHCSELSLSEPSQAQTKAFLMRSNVRKLHADSVCRPLELLPSMPQLKDLVLSHCTYLPLGDLKLIEPSDQQSSPSLMYPQLNICVLLECLLPLDEFRLSVQQCRVQTLRIYGCRFYKDTEEERFSIETVMRELSEVCSDVKIVEDVPRAVQLGDFYFNYTLP</sequence>
<reference evidence="2" key="1">
    <citation type="submission" date="2021-01" db="EMBL/GenBank/DDBJ databases">
        <authorList>
            <person name="Kaushik A."/>
        </authorList>
    </citation>
    <scope>NUCLEOTIDE SEQUENCE</scope>
    <source>
        <strain evidence="2">AG1-1C</strain>
    </source>
</reference>
<dbReference type="Gene3D" id="1.20.1280.50">
    <property type="match status" value="1"/>
</dbReference>
<evidence type="ECO:0000313" key="2">
    <source>
        <dbReference type="EMBL" id="CAE6470650.1"/>
    </source>
</evidence>
<organism evidence="2 3">
    <name type="scientific">Rhizoctonia solani</name>
    <dbReference type="NCBI Taxonomy" id="456999"/>
    <lineage>
        <taxon>Eukaryota</taxon>
        <taxon>Fungi</taxon>
        <taxon>Dikarya</taxon>
        <taxon>Basidiomycota</taxon>
        <taxon>Agaricomycotina</taxon>
        <taxon>Agaricomycetes</taxon>
        <taxon>Cantharellales</taxon>
        <taxon>Ceratobasidiaceae</taxon>
        <taxon>Rhizoctonia</taxon>
    </lineage>
</organism>
<evidence type="ECO:0000259" key="1">
    <source>
        <dbReference type="PROSITE" id="PS50181"/>
    </source>
</evidence>
<dbReference type="Proteomes" id="UP000663846">
    <property type="component" value="Unassembled WGS sequence"/>
</dbReference>
<comment type="caution">
    <text evidence="2">The sequence shown here is derived from an EMBL/GenBank/DDBJ whole genome shotgun (WGS) entry which is preliminary data.</text>
</comment>
<dbReference type="EMBL" id="CAJMWS010000990">
    <property type="protein sequence ID" value="CAE6470650.1"/>
    <property type="molecule type" value="Genomic_DNA"/>
</dbReference>